<organism evidence="2 3">
    <name type="scientific">Horticoccus luteus</name>
    <dbReference type="NCBI Taxonomy" id="2862869"/>
    <lineage>
        <taxon>Bacteria</taxon>
        <taxon>Pseudomonadati</taxon>
        <taxon>Verrucomicrobiota</taxon>
        <taxon>Opitutia</taxon>
        <taxon>Opitutales</taxon>
        <taxon>Opitutaceae</taxon>
        <taxon>Horticoccus</taxon>
    </lineage>
</organism>
<dbReference type="InterPro" id="IPR028974">
    <property type="entry name" value="TSP_type-3_rpt"/>
</dbReference>
<keyword evidence="3" id="KW-1185">Reference proteome</keyword>
<gene>
    <name evidence="2" type="ORF">K0B96_11600</name>
</gene>
<feature type="signal peptide" evidence="1">
    <location>
        <begin position="1"/>
        <end position="23"/>
    </location>
</feature>
<dbReference type="RefSeq" id="WP_220161060.1">
    <property type="nucleotide sequence ID" value="NZ_CP080507.1"/>
</dbReference>
<dbReference type="AlphaFoldDB" id="A0A8F9TS16"/>
<sequence length="293" mass="31806">MPRRLLLPLLLLGLALLTGVAHAFPPAPYFTLYGTVRDEQGQRIHAAGAVVVFYKDGVEKLRQNIIESDLLDQNYQIRLRMDMQRGGSVSYSDLANATGSSFSLAILLNNIAYTPVEMSVTRTVGQPGQRVRLDLTLGVDSDGDGLPDAWEQSQLFAAGIRPGPNGWDLSLIDRDGDFDGDGVSNWAEYVAGTFATDPTDYLALQIVAKGTASVHLQFFSIYGKVYSLESSPDLKTWSHVSLYTTNPEPAVTDTPVAPVAQASFQATSTGVVDLYADSAADSVHALFYRLKVR</sequence>
<accession>A0A8F9TS16</accession>
<reference evidence="2" key="1">
    <citation type="submission" date="2021-08" db="EMBL/GenBank/DDBJ databases">
        <title>Genome of a novel bacterium of the phylum Verrucomicrobia, Oleiharenicola sp. KSB-15.</title>
        <authorList>
            <person name="Chung J.-H."/>
            <person name="Ahn J.-H."/>
            <person name="Yoon Y."/>
            <person name="Kim D.-Y."/>
            <person name="An S.-H."/>
            <person name="Park I."/>
            <person name="Yeon J."/>
        </authorList>
    </citation>
    <scope>NUCLEOTIDE SEQUENCE</scope>
    <source>
        <strain evidence="2">KSB-15</strain>
    </source>
</reference>
<evidence type="ECO:0000256" key="1">
    <source>
        <dbReference type="SAM" id="SignalP"/>
    </source>
</evidence>
<evidence type="ECO:0000313" key="3">
    <source>
        <dbReference type="Proteomes" id="UP000825051"/>
    </source>
</evidence>
<protein>
    <recommendedName>
        <fullName evidence="4">F5/8 type C domain-containing protein</fullName>
    </recommendedName>
</protein>
<proteinExistence type="predicted"/>
<dbReference type="SUPFAM" id="SSF103647">
    <property type="entry name" value="TSP type-3 repeat"/>
    <property type="match status" value="1"/>
</dbReference>
<keyword evidence="1" id="KW-0732">Signal</keyword>
<dbReference type="Proteomes" id="UP000825051">
    <property type="component" value="Chromosome"/>
</dbReference>
<feature type="chain" id="PRO_5034120261" description="F5/8 type C domain-containing protein" evidence="1">
    <location>
        <begin position="24"/>
        <end position="293"/>
    </location>
</feature>
<name>A0A8F9TS16_9BACT</name>
<dbReference type="EMBL" id="CP080507">
    <property type="protein sequence ID" value="QYM77956.1"/>
    <property type="molecule type" value="Genomic_DNA"/>
</dbReference>
<dbReference type="GO" id="GO:0005509">
    <property type="term" value="F:calcium ion binding"/>
    <property type="evidence" value="ECO:0007669"/>
    <property type="project" value="InterPro"/>
</dbReference>
<evidence type="ECO:0000313" key="2">
    <source>
        <dbReference type="EMBL" id="QYM77956.1"/>
    </source>
</evidence>
<evidence type="ECO:0008006" key="4">
    <source>
        <dbReference type="Google" id="ProtNLM"/>
    </source>
</evidence>
<dbReference type="KEGG" id="ole:K0B96_11600"/>